<feature type="domain" description="Dermonecrotic toxin N-terminal" evidence="2">
    <location>
        <begin position="29"/>
        <end position="289"/>
    </location>
</feature>
<reference evidence="3 4" key="1">
    <citation type="submission" date="2016-10" db="EMBL/GenBank/DDBJ databases">
        <title>Comparative genome analysis of multiple Pseudomonas spp. focuses on biocontrol and plant growth promoting traits.</title>
        <authorList>
            <person name="Tao X.-Y."/>
            <person name="Taylor C.G."/>
        </authorList>
    </citation>
    <scope>NUCLEOTIDE SEQUENCE [LARGE SCALE GENOMIC DNA]</scope>
    <source>
        <strain evidence="3 4">38D7</strain>
    </source>
</reference>
<dbReference type="Proteomes" id="UP000285636">
    <property type="component" value="Unassembled WGS sequence"/>
</dbReference>
<gene>
    <name evidence="3" type="ORF">BK660_20590</name>
</gene>
<sequence>MPVDKNTEALPNAADKEKLKTIAPVVVTACPGLKEEAHAVASEILNKHGITGMDPDEVWWHRFDNVSASSTTAFLSWEHAPKPCESLTLTQLVIQGYRVTDQDDALELNSNGGFYTEDASASIFNETNEVRMYPSKVLADLWEMNLSERYLNKLNAFWATHFDDFRTLAKSNYLSKAVEARQNGQLEEEDFQTVVRAVVGDATWPITLATLQSQTNPPADLRVCALDVAGHVATDILRIVDRNGRQITYVPGAAPAFHVHPTLTDMHWWTLLHMNEEQPRTEFMTHFPLSVRKEVHDNITPLMNQLVGTWGKYDHHLINQKNITISGDPFTWQSRAVQSTMLEEADLTLVTHGQMREQLWLGYLTAGLHVFGPLAVMGWPIALPVIGASIAAMGLNIDKAVNGKTAAQRKAGVIGAVLDGINALFNIPMLKEASVLEEVGASVDAAEAAEMASLRESDSAAESTVTEDPREPDSAESSHPQPDGSPVSPIEPVVVPEQWQCHEPLESEMLSAQSGKFQGIYSLNSNPANAIRMNDAAYYVRFEADANGGGKWAIIDPENPDAFSGSLPVRLNADGQWELMPRTGLKGGMQSPPTSQSGESSLPQDGAWAQEPGTYVKKLRTPRMREWALGGPDEFITVIEEEGQEVRTSRFAWHQRIARNRLIHDAEVHYEAHPPLTPVQTSSPPPFKTATELFQTVSEQKSGLVLGQTPGSIAGRKFLIEYMPTMAKLGFKRLYLQELLTNANQMDLDTFARTGEMPAELEDYLQKLDLKTGQDPEGKFTSLELVKAANAQHIRVQAVDCAITYNINGHVSLEPQQQMARSFFASEVIQLNEQAHGSASWVALVNRENMSTFRSYQGISEQVGAVSVRIDEVSPGLAEPIAADPGAAVVYEDSPDTPVYDLQEAPFEGSNTVTSSIKGDWRLQVENPWTYRSSTNLKALLPESGMYTFQRSDSAVLLVYRNGNKQIEETIIKTMPGGYIELDSPIWPDFVFKPFNNLEALKNALAAKGLRLMGWPAQPSEAMDTVEQAVTQNITSEASGTSEVLEKLIPTLPDIEPQTSVPEHWQSNEILESQALLATDGKFKGIYSLNSNPSTAILMNDQAYYVRYEADINGGGTWAIIDPANPHASTGSMPVRLNGEGEWELAPTAKLTGGGKGLVDPVPGSSTGTTHARPPAKFFRHLTKYDAPNGRSLNFLALGKKETHIKIVNLPDGTLKGVTSYEEFIAERRTSLVRDARAFHSPKNFFASLPARPVQPVITPSMTPSELIEKIFDAAPGLVVGESQDRIASMRFLIEYMQTLAKHGVKTIYMHRLLNDFIQVDLNIFAETGQMDGMLELYLKQLQTDPAGQFTPLEVVRTARQYGIRIQATDCFASYRYEGASFGATSQQSIKNYLTHTIIQANEAYSPGKWVVLTGQENTNTFRGIAGISETEGGIGLRIEEVRPDQSLRIEIDHGIEVGRDVPQAQPQMSGDFDTLYADVSLEMPTPAIQRTQEAILRLLYRAGMFTIERSEDTWTLIHRSRTGEIVRTMIERTEGGGFLINRPAWTDMHQVSYQNIGLLVRALNRMGMTLEGRLPV</sequence>
<feature type="region of interest" description="Disordered" evidence="1">
    <location>
        <begin position="451"/>
        <end position="491"/>
    </location>
</feature>
<feature type="region of interest" description="Disordered" evidence="1">
    <location>
        <begin position="584"/>
        <end position="610"/>
    </location>
</feature>
<dbReference type="Pfam" id="PF20178">
    <property type="entry name" value="ToxA_N"/>
    <property type="match status" value="1"/>
</dbReference>
<feature type="compositionally biased region" description="Polar residues" evidence="1">
    <location>
        <begin position="591"/>
        <end position="603"/>
    </location>
</feature>
<comment type="caution">
    <text evidence="3">The sequence shown here is derived from an EMBL/GenBank/DDBJ whole genome shotgun (WGS) entry which is preliminary data.</text>
</comment>
<proteinExistence type="predicted"/>
<evidence type="ECO:0000259" key="2">
    <source>
        <dbReference type="Pfam" id="PF20178"/>
    </source>
</evidence>
<dbReference type="CDD" id="cd14729">
    <property type="entry name" value="RtxA-like"/>
    <property type="match status" value="2"/>
</dbReference>
<dbReference type="SUPFAM" id="SSF159501">
    <property type="entry name" value="EreA/ChaN-like"/>
    <property type="match status" value="2"/>
</dbReference>
<dbReference type="EMBL" id="MOBK01000008">
    <property type="protein sequence ID" value="RON18309.1"/>
    <property type="molecule type" value="Genomic_DNA"/>
</dbReference>
<accession>A0A423HYK8</accession>
<dbReference type="Gene3D" id="3.40.50.11550">
    <property type="match status" value="2"/>
</dbReference>
<protein>
    <submittedName>
        <fullName evidence="3">Toxin</fullName>
    </submittedName>
</protein>
<organism evidence="3 4">
    <name type="scientific">Pseudomonas brassicacearum</name>
    <dbReference type="NCBI Taxonomy" id="930166"/>
    <lineage>
        <taxon>Bacteria</taxon>
        <taxon>Pseudomonadati</taxon>
        <taxon>Pseudomonadota</taxon>
        <taxon>Gammaproteobacteria</taxon>
        <taxon>Pseudomonadales</taxon>
        <taxon>Pseudomonadaceae</taxon>
        <taxon>Pseudomonas</taxon>
    </lineage>
</organism>
<dbReference type="InterPro" id="IPR046673">
    <property type="entry name" value="ToxA_N"/>
</dbReference>
<evidence type="ECO:0000256" key="1">
    <source>
        <dbReference type="SAM" id="MobiDB-lite"/>
    </source>
</evidence>
<evidence type="ECO:0000313" key="4">
    <source>
        <dbReference type="Proteomes" id="UP000285636"/>
    </source>
</evidence>
<dbReference type="RefSeq" id="WP_123435010.1">
    <property type="nucleotide sequence ID" value="NZ_MOBK01000008.1"/>
</dbReference>
<evidence type="ECO:0000313" key="3">
    <source>
        <dbReference type="EMBL" id="RON18309.1"/>
    </source>
</evidence>
<name>A0A423HYK8_9PSED</name>